<evidence type="ECO:0000313" key="3">
    <source>
        <dbReference type="Proteomes" id="UP001412239"/>
    </source>
</evidence>
<keyword evidence="3" id="KW-1185">Reference proteome</keyword>
<dbReference type="Proteomes" id="UP001412239">
    <property type="component" value="Unassembled WGS sequence"/>
</dbReference>
<protein>
    <submittedName>
        <fullName evidence="2">Uncharacterized protein</fullName>
    </submittedName>
</protein>
<feature type="region of interest" description="Disordered" evidence="1">
    <location>
        <begin position="16"/>
        <end position="48"/>
    </location>
</feature>
<organism evidence="2 3">
    <name type="scientific">Tuber aestivum</name>
    <name type="common">summer truffle</name>
    <dbReference type="NCBI Taxonomy" id="59557"/>
    <lineage>
        <taxon>Eukaryota</taxon>
        <taxon>Fungi</taxon>
        <taxon>Dikarya</taxon>
        <taxon>Ascomycota</taxon>
        <taxon>Pezizomycotina</taxon>
        <taxon>Pezizomycetes</taxon>
        <taxon>Pezizales</taxon>
        <taxon>Tuberaceae</taxon>
        <taxon>Tuber</taxon>
    </lineage>
</organism>
<proteinExistence type="predicted"/>
<feature type="compositionally biased region" description="Basic and acidic residues" evidence="1">
    <location>
        <begin position="18"/>
        <end position="37"/>
    </location>
</feature>
<feature type="compositionally biased region" description="Basic residues" evidence="1">
    <location>
        <begin position="38"/>
        <end position="47"/>
    </location>
</feature>
<sequence>MIRCCELANQKYMRRTRKGEAKDRGGLRYGNREGEARHRGRRRHSRITQRAWSRIPEEKRQVTRHRKDFGVQMATVCWQLALCSRTCIVLYCTVSGPIPVIYRTRARVQHRPFTMHERAVRFDHNCRIKLSKCRSRTKLDWRRRVEPSAPSSWSWGTGGGEQRNSAIYRTESALLAGRLKSTDSSAPERWSPLCARMVRVQYSTLLSAPSRQVAECSRRTPEIHVPRIAGVNLPVPGGTVLHRTVRYEYEYCTIAQNYDLSRTERRAIRLTAWVGGFYRDDDWEMDKWERPRSTIAINSPFFLSFFPSFSSLFLTRPLRQVLSTSEIGTSLKWAHRSRVYHTLEIGVYCTVLEHSPLCFFVFFVQNDIIFLSFTAQTNRDPAIYIRVQHVSCTIRYRAPHCPGFYACFRIGWRFKTCTVAHAHVENIFGVEHFHPILTPKPDHGCFGKLGSVDFRALPSWTAEVVFSCKGVRPSFRNVVVAPLFPCSPGDVPYERSARGTTRRAR</sequence>
<accession>A0A292Q186</accession>
<dbReference type="AlphaFoldDB" id="A0A292Q186"/>
<dbReference type="EMBL" id="LN890987">
    <property type="protein sequence ID" value="CUS12638.1"/>
    <property type="molecule type" value="Genomic_DNA"/>
</dbReference>
<evidence type="ECO:0000256" key="1">
    <source>
        <dbReference type="SAM" id="MobiDB-lite"/>
    </source>
</evidence>
<name>A0A292Q186_9PEZI</name>
<gene>
    <name evidence="2" type="ORF">GSTUAT00003250001</name>
</gene>
<reference evidence="2" key="1">
    <citation type="submission" date="2015-10" db="EMBL/GenBank/DDBJ databases">
        <authorList>
            <person name="Regsiter A."/>
            <person name="william w."/>
        </authorList>
    </citation>
    <scope>NUCLEOTIDE SEQUENCE</scope>
    <source>
        <strain evidence="2">Montdore</strain>
    </source>
</reference>
<evidence type="ECO:0000313" key="2">
    <source>
        <dbReference type="EMBL" id="CUS12638.1"/>
    </source>
</evidence>